<reference evidence="2" key="1">
    <citation type="submission" date="2021-02" db="EMBL/GenBank/DDBJ databases">
        <authorList>
            <person name="Dougan E. K."/>
            <person name="Rhodes N."/>
            <person name="Thang M."/>
            <person name="Chan C."/>
        </authorList>
    </citation>
    <scope>NUCLEOTIDE SEQUENCE</scope>
</reference>
<keyword evidence="3" id="KW-1185">Reference proteome</keyword>
<proteinExistence type="predicted"/>
<evidence type="ECO:0000256" key="1">
    <source>
        <dbReference type="SAM" id="Phobius"/>
    </source>
</evidence>
<name>A0A812RBX2_9DINO</name>
<evidence type="ECO:0000313" key="2">
    <source>
        <dbReference type="EMBL" id="CAE7431119.1"/>
    </source>
</evidence>
<protein>
    <submittedName>
        <fullName evidence="2">Uncharacterized protein</fullName>
    </submittedName>
</protein>
<feature type="transmembrane region" description="Helical" evidence="1">
    <location>
        <begin position="6"/>
        <end position="25"/>
    </location>
</feature>
<accession>A0A812RBX2</accession>
<organism evidence="2 3">
    <name type="scientific">Symbiodinium necroappetens</name>
    <dbReference type="NCBI Taxonomy" id="1628268"/>
    <lineage>
        <taxon>Eukaryota</taxon>
        <taxon>Sar</taxon>
        <taxon>Alveolata</taxon>
        <taxon>Dinophyceae</taxon>
        <taxon>Suessiales</taxon>
        <taxon>Symbiodiniaceae</taxon>
        <taxon>Symbiodinium</taxon>
    </lineage>
</organism>
<keyword evidence="1" id="KW-0812">Transmembrane</keyword>
<sequence length="104" mass="10881">VVTLGTAVLAGAGTAIGIGAGKWIVDRIIAKRKAASGQGPRPEADLPPELQAALQSWQRYLAAAAQGSPITPRQMADIWGRFEADEPVNARYVQTVQGLMASGQ</sequence>
<keyword evidence="1" id="KW-0472">Membrane</keyword>
<dbReference type="EMBL" id="CAJNJA010018779">
    <property type="protein sequence ID" value="CAE7431119.1"/>
    <property type="molecule type" value="Genomic_DNA"/>
</dbReference>
<feature type="non-terminal residue" evidence="2">
    <location>
        <position position="1"/>
    </location>
</feature>
<keyword evidence="1" id="KW-1133">Transmembrane helix</keyword>
<dbReference type="AlphaFoldDB" id="A0A812RBX2"/>
<feature type="non-terminal residue" evidence="2">
    <location>
        <position position="104"/>
    </location>
</feature>
<dbReference type="Proteomes" id="UP000601435">
    <property type="component" value="Unassembled WGS sequence"/>
</dbReference>
<dbReference type="OrthoDB" id="10321175at2759"/>
<evidence type="ECO:0000313" key="3">
    <source>
        <dbReference type="Proteomes" id="UP000601435"/>
    </source>
</evidence>
<comment type="caution">
    <text evidence="2">The sequence shown here is derived from an EMBL/GenBank/DDBJ whole genome shotgun (WGS) entry which is preliminary data.</text>
</comment>
<gene>
    <name evidence="2" type="ORF">SNEC2469_LOCUS11839</name>
</gene>